<proteinExistence type="predicted"/>
<dbReference type="PANTHER" id="PTHR47894:SF1">
    <property type="entry name" value="HTH-TYPE TRANSCRIPTIONAL REGULATOR VQSM"/>
    <property type="match status" value="1"/>
</dbReference>
<organism evidence="5 6">
    <name type="scientific">Dyadobacter soli</name>
    <dbReference type="NCBI Taxonomy" id="659014"/>
    <lineage>
        <taxon>Bacteria</taxon>
        <taxon>Pseudomonadati</taxon>
        <taxon>Bacteroidota</taxon>
        <taxon>Cytophagia</taxon>
        <taxon>Cytophagales</taxon>
        <taxon>Spirosomataceae</taxon>
        <taxon>Dyadobacter</taxon>
    </lineage>
</organism>
<dbReference type="GO" id="GO:0000976">
    <property type="term" value="F:transcription cis-regulatory region binding"/>
    <property type="evidence" value="ECO:0007669"/>
    <property type="project" value="TreeGrafter"/>
</dbReference>
<reference evidence="6" key="1">
    <citation type="submission" date="2016-10" db="EMBL/GenBank/DDBJ databases">
        <authorList>
            <person name="Varghese N."/>
            <person name="Submissions S."/>
        </authorList>
    </citation>
    <scope>NUCLEOTIDE SEQUENCE [LARGE SCALE GENOMIC DNA]</scope>
    <source>
        <strain evidence="6">DSM 25329</strain>
    </source>
</reference>
<evidence type="ECO:0000256" key="2">
    <source>
        <dbReference type="ARBA" id="ARBA00023125"/>
    </source>
</evidence>
<sequence>MYGTVRVLRNLIYAACARGANLQRACNALGITPEDLNNAEKRIDGMVPVIDLWSELEASTCDPCIGLHVGMENNPSVFGLLGYLMQSCRTMKDTYTELERYQQTLSGWISYQMEVTRNGCEVTFGVSQMWTDVSPETARHAVEAAMSASLNFICMLTGQKIWPMRAELQFPANQSKAVYERVFNCPVGFEKEKNRLIYERSFADIRVLSHDESLYAHFGETLREKVAAFEKSGSFCDRVRQVIMRDFIGKIPPLEVIAAHMNMSERSFQRKLSQENESYRSLGTAIKKDLAFNLLRKTDAKVHSISELLGYAEPSAFHRAFKSWTKTTPVQKKNDL</sequence>
<keyword evidence="3" id="KW-0804">Transcription</keyword>
<dbReference type="InterPro" id="IPR009057">
    <property type="entry name" value="Homeodomain-like_sf"/>
</dbReference>
<keyword evidence="2 5" id="KW-0238">DNA-binding</keyword>
<dbReference type="GO" id="GO:0005829">
    <property type="term" value="C:cytosol"/>
    <property type="evidence" value="ECO:0007669"/>
    <property type="project" value="TreeGrafter"/>
</dbReference>
<keyword evidence="6" id="KW-1185">Reference proteome</keyword>
<dbReference type="PROSITE" id="PS01124">
    <property type="entry name" value="HTH_ARAC_FAMILY_2"/>
    <property type="match status" value="1"/>
</dbReference>
<keyword evidence="1" id="KW-0805">Transcription regulation</keyword>
<evidence type="ECO:0000259" key="4">
    <source>
        <dbReference type="PROSITE" id="PS01124"/>
    </source>
</evidence>
<dbReference type="OrthoDB" id="5582699at2"/>
<protein>
    <submittedName>
        <fullName evidence="5">AraC-type DNA-binding protein</fullName>
    </submittedName>
</protein>
<dbReference type="AlphaFoldDB" id="A0A1G6UU87"/>
<dbReference type="SUPFAM" id="SSF46689">
    <property type="entry name" value="Homeodomain-like"/>
    <property type="match status" value="1"/>
</dbReference>
<dbReference type="InterPro" id="IPR032687">
    <property type="entry name" value="AraC-type_N"/>
</dbReference>
<gene>
    <name evidence="5" type="ORF">SAMN04487996_10160</name>
</gene>
<dbReference type="RefSeq" id="WP_090145602.1">
    <property type="nucleotide sequence ID" value="NZ_FNAN01000001.1"/>
</dbReference>
<dbReference type="PANTHER" id="PTHR47894">
    <property type="entry name" value="HTH-TYPE TRANSCRIPTIONAL REGULATOR GADX"/>
    <property type="match status" value="1"/>
</dbReference>
<evidence type="ECO:0000256" key="3">
    <source>
        <dbReference type="ARBA" id="ARBA00023163"/>
    </source>
</evidence>
<evidence type="ECO:0000313" key="5">
    <source>
        <dbReference type="EMBL" id="SDD44938.1"/>
    </source>
</evidence>
<dbReference type="Gene3D" id="1.10.10.60">
    <property type="entry name" value="Homeodomain-like"/>
    <property type="match status" value="1"/>
</dbReference>
<dbReference type="Proteomes" id="UP000198748">
    <property type="component" value="Unassembled WGS sequence"/>
</dbReference>
<dbReference type="SMART" id="SM00342">
    <property type="entry name" value="HTH_ARAC"/>
    <property type="match status" value="1"/>
</dbReference>
<dbReference type="GO" id="GO:0003700">
    <property type="term" value="F:DNA-binding transcription factor activity"/>
    <property type="evidence" value="ECO:0007669"/>
    <property type="project" value="InterPro"/>
</dbReference>
<feature type="domain" description="HTH araC/xylS-type" evidence="4">
    <location>
        <begin position="237"/>
        <end position="335"/>
    </location>
</feature>
<accession>A0A1G6UU87</accession>
<dbReference type="Pfam" id="PF12625">
    <property type="entry name" value="Arabinose_bd"/>
    <property type="match status" value="1"/>
</dbReference>
<evidence type="ECO:0000256" key="1">
    <source>
        <dbReference type="ARBA" id="ARBA00023015"/>
    </source>
</evidence>
<dbReference type="STRING" id="659014.SAMN04487996_10160"/>
<name>A0A1G6UU87_9BACT</name>
<evidence type="ECO:0000313" key="6">
    <source>
        <dbReference type="Proteomes" id="UP000198748"/>
    </source>
</evidence>
<dbReference type="InterPro" id="IPR018060">
    <property type="entry name" value="HTH_AraC"/>
</dbReference>
<dbReference type="EMBL" id="FNAN01000001">
    <property type="protein sequence ID" value="SDD44938.1"/>
    <property type="molecule type" value="Genomic_DNA"/>
</dbReference>
<dbReference type="Pfam" id="PF12833">
    <property type="entry name" value="HTH_18"/>
    <property type="match status" value="1"/>
</dbReference>